<sequence>MRIGFIGAGKVGFTFGRYIAEKRELVREKTDGALCLEVGGYFSASRQSAELAAEFTETCVYDSLEQLCEYSEIIFLTVPDGQIGEVWKSIKDLDIRGRIICHASGAMTSDIFSGITEAGAFGYSIHPMYAISSKYESYKELDNSFFTVEGDDRHVDKVCSVIRALGNSCVRIDGTDKVKYHGAAVFASNLVTGLLAVSQELLTQCGFSAEEAQRAIVPLFLGNAKAAADRGTVDSLTGPVERCDTETVRKHLNALSGDERSAYAAVSRCLVPVAERKHPDRDYSGLIHLLNGIGEFNYEEHDGNTQADEGNRQEDIHDHSV</sequence>
<dbReference type="InterPro" id="IPR037108">
    <property type="entry name" value="TM1727-like_C_sf"/>
</dbReference>
<dbReference type="SUPFAM" id="SSF51735">
    <property type="entry name" value="NAD(P)-binding Rossmann-fold domains"/>
    <property type="match status" value="1"/>
</dbReference>
<gene>
    <name evidence="4" type="ORF">COEU31_07050</name>
</gene>
<dbReference type="InterPro" id="IPR019665">
    <property type="entry name" value="OxRdtase/DH_put_Rossmann_dom"/>
</dbReference>
<dbReference type="Pfam" id="PF10727">
    <property type="entry name" value="Rossmann-like"/>
    <property type="match status" value="1"/>
</dbReference>
<accession>A0AAI9K3G6</accession>
<dbReference type="PANTHER" id="PTHR40459">
    <property type="entry name" value="CONSERVED HYPOTHETICAL ALANINE AND LEUCINE RICH PROTEIN"/>
    <property type="match status" value="1"/>
</dbReference>
<evidence type="ECO:0000313" key="5">
    <source>
        <dbReference type="Proteomes" id="UP000660047"/>
    </source>
</evidence>
<comment type="caution">
    <text evidence="4">The sequence shown here is derived from an EMBL/GenBank/DDBJ whole genome shotgun (WGS) entry which is preliminary data.</text>
</comment>
<reference evidence="4" key="1">
    <citation type="submission" date="2020-06" db="EMBL/GenBank/DDBJ databases">
        <title>Characterization of fructooligosaccharide metabolism and fructooligosaccharide-degrading enzymes in human commensal butyrate producers.</title>
        <authorList>
            <person name="Tanno H."/>
            <person name="Fujii T."/>
            <person name="Hirano K."/>
            <person name="Maeno S."/>
            <person name="Tonozuka T."/>
            <person name="Sakamoto M."/>
            <person name="Ohkuma M."/>
            <person name="Tochio T."/>
            <person name="Endo A."/>
        </authorList>
    </citation>
    <scope>NUCLEOTIDE SEQUENCE</scope>
    <source>
        <strain evidence="4">JCM 31265</strain>
    </source>
</reference>
<dbReference type="InterPro" id="IPR018931">
    <property type="entry name" value="DUF2520"/>
</dbReference>
<dbReference type="Pfam" id="PF10728">
    <property type="entry name" value="DUF2520"/>
    <property type="match status" value="1"/>
</dbReference>
<evidence type="ECO:0000259" key="2">
    <source>
        <dbReference type="Pfam" id="PF10727"/>
    </source>
</evidence>
<feature type="domain" description="Putative oxidoreductase/dehydrogenase Rossmann-like" evidence="2">
    <location>
        <begin position="2"/>
        <end position="127"/>
    </location>
</feature>
<dbReference type="InterPro" id="IPR036291">
    <property type="entry name" value="NAD(P)-bd_dom_sf"/>
</dbReference>
<evidence type="ECO:0000313" key="4">
    <source>
        <dbReference type="EMBL" id="GFO93659.1"/>
    </source>
</evidence>
<evidence type="ECO:0000256" key="1">
    <source>
        <dbReference type="SAM" id="MobiDB-lite"/>
    </source>
</evidence>
<organism evidence="4 5">
    <name type="scientific">Coprococcus eutactus</name>
    <dbReference type="NCBI Taxonomy" id="33043"/>
    <lineage>
        <taxon>Bacteria</taxon>
        <taxon>Bacillati</taxon>
        <taxon>Bacillota</taxon>
        <taxon>Clostridia</taxon>
        <taxon>Lachnospirales</taxon>
        <taxon>Lachnospiraceae</taxon>
        <taxon>Coprococcus</taxon>
    </lineage>
</organism>
<dbReference type="RefSeq" id="WP_015535080.1">
    <property type="nucleotide sequence ID" value="NZ_BLYL01000003.1"/>
</dbReference>
<feature type="region of interest" description="Disordered" evidence="1">
    <location>
        <begin position="299"/>
        <end position="321"/>
    </location>
</feature>
<feature type="domain" description="DUF2520" evidence="3">
    <location>
        <begin position="145"/>
        <end position="268"/>
    </location>
</feature>
<dbReference type="Gene3D" id="1.10.1040.20">
    <property type="entry name" value="ProC-like, C-terminal domain"/>
    <property type="match status" value="1"/>
</dbReference>
<protein>
    <recommendedName>
        <fullName evidence="6">DUF2520 domain-containing protein</fullName>
    </recommendedName>
</protein>
<dbReference type="EMBL" id="BLYL01000003">
    <property type="protein sequence ID" value="GFO93659.1"/>
    <property type="molecule type" value="Genomic_DNA"/>
</dbReference>
<dbReference type="Proteomes" id="UP000660047">
    <property type="component" value="Unassembled WGS sequence"/>
</dbReference>
<dbReference type="Gene3D" id="3.40.50.720">
    <property type="entry name" value="NAD(P)-binding Rossmann-like Domain"/>
    <property type="match status" value="1"/>
</dbReference>
<evidence type="ECO:0008006" key="6">
    <source>
        <dbReference type="Google" id="ProtNLM"/>
    </source>
</evidence>
<dbReference type="InterPro" id="IPR008927">
    <property type="entry name" value="6-PGluconate_DH-like_C_sf"/>
</dbReference>
<evidence type="ECO:0000259" key="3">
    <source>
        <dbReference type="Pfam" id="PF10728"/>
    </source>
</evidence>
<dbReference type="PANTHER" id="PTHR40459:SF1">
    <property type="entry name" value="CONSERVED HYPOTHETICAL ALANINE AND LEUCINE RICH PROTEIN"/>
    <property type="match status" value="1"/>
</dbReference>
<dbReference type="AlphaFoldDB" id="A0AAI9K3G6"/>
<proteinExistence type="predicted"/>
<name>A0AAI9K3G6_9FIRM</name>
<dbReference type="SUPFAM" id="SSF48179">
    <property type="entry name" value="6-phosphogluconate dehydrogenase C-terminal domain-like"/>
    <property type="match status" value="1"/>
</dbReference>